<dbReference type="AlphaFoldDB" id="A0A3M7RZA5"/>
<organism evidence="1 2">
    <name type="scientific">Brachionus plicatilis</name>
    <name type="common">Marine rotifer</name>
    <name type="synonym">Brachionus muelleri</name>
    <dbReference type="NCBI Taxonomy" id="10195"/>
    <lineage>
        <taxon>Eukaryota</taxon>
        <taxon>Metazoa</taxon>
        <taxon>Spiralia</taxon>
        <taxon>Gnathifera</taxon>
        <taxon>Rotifera</taxon>
        <taxon>Eurotatoria</taxon>
        <taxon>Monogononta</taxon>
        <taxon>Pseudotrocha</taxon>
        <taxon>Ploima</taxon>
        <taxon>Brachionidae</taxon>
        <taxon>Brachionus</taxon>
    </lineage>
</organism>
<name>A0A3M7RZA5_BRAPC</name>
<reference evidence="1 2" key="1">
    <citation type="journal article" date="2018" name="Sci. Rep.">
        <title>Genomic signatures of local adaptation to the degree of environmental predictability in rotifers.</title>
        <authorList>
            <person name="Franch-Gras L."/>
            <person name="Hahn C."/>
            <person name="Garcia-Roger E.M."/>
            <person name="Carmona M.J."/>
            <person name="Serra M."/>
            <person name="Gomez A."/>
        </authorList>
    </citation>
    <scope>NUCLEOTIDE SEQUENCE [LARGE SCALE GENOMIC DNA]</scope>
    <source>
        <strain evidence="1">HYR1</strain>
    </source>
</reference>
<protein>
    <submittedName>
        <fullName evidence="1">Uncharacterized protein</fullName>
    </submittedName>
</protein>
<keyword evidence="2" id="KW-1185">Reference proteome</keyword>
<sequence>MSLIRMLNELIKSFLQIRLLLKHGPPCFNKSEEKSKLLNHPNAKLIFNLAPQFSSLFQKKFEIILRIKAKLTQILTSFQEEWYRVFAKTLSDCSYRPNIY</sequence>
<proteinExistence type="predicted"/>
<evidence type="ECO:0000313" key="1">
    <source>
        <dbReference type="EMBL" id="RNA28856.1"/>
    </source>
</evidence>
<dbReference type="EMBL" id="REGN01002327">
    <property type="protein sequence ID" value="RNA28856.1"/>
    <property type="molecule type" value="Genomic_DNA"/>
</dbReference>
<dbReference type="Proteomes" id="UP000276133">
    <property type="component" value="Unassembled WGS sequence"/>
</dbReference>
<evidence type="ECO:0000313" key="2">
    <source>
        <dbReference type="Proteomes" id="UP000276133"/>
    </source>
</evidence>
<accession>A0A3M7RZA5</accession>
<gene>
    <name evidence="1" type="ORF">BpHYR1_024347</name>
</gene>
<comment type="caution">
    <text evidence="1">The sequence shown here is derived from an EMBL/GenBank/DDBJ whole genome shotgun (WGS) entry which is preliminary data.</text>
</comment>